<reference evidence="1 2" key="1">
    <citation type="submission" date="2018-08" db="EMBL/GenBank/DDBJ databases">
        <title>Comparative analysis of Burkholderia isolates from Puerto Rico.</title>
        <authorList>
            <person name="Hall C."/>
            <person name="Sahl J."/>
            <person name="Wagner D."/>
        </authorList>
    </citation>
    <scope>NUCLEOTIDE SEQUENCE [LARGE SCALE GENOMIC DNA]</scope>
    <source>
        <strain evidence="1 2">Bp8966</strain>
    </source>
</reference>
<dbReference type="Proteomes" id="UP000281098">
    <property type="component" value="Unassembled WGS sequence"/>
</dbReference>
<dbReference type="EMBL" id="QTPM01000122">
    <property type="protein sequence ID" value="RQY77408.1"/>
    <property type="molecule type" value="Genomic_DNA"/>
</dbReference>
<sequence length="66" mass="7106">MILVHVPLVLDVAPSEMPDAINELLRGLQARFAPDSCLIDYAVPSLASPIHTEPDTYTEGAAFVTI</sequence>
<evidence type="ECO:0000313" key="1">
    <source>
        <dbReference type="EMBL" id="RQY77408.1"/>
    </source>
</evidence>
<organism evidence="1 2">
    <name type="scientific">Burkholderia stagnalis</name>
    <dbReference type="NCBI Taxonomy" id="1503054"/>
    <lineage>
        <taxon>Bacteria</taxon>
        <taxon>Pseudomonadati</taxon>
        <taxon>Pseudomonadota</taxon>
        <taxon>Betaproteobacteria</taxon>
        <taxon>Burkholderiales</taxon>
        <taxon>Burkholderiaceae</taxon>
        <taxon>Burkholderia</taxon>
        <taxon>Burkholderia cepacia complex</taxon>
    </lineage>
</organism>
<keyword evidence="2" id="KW-1185">Reference proteome</keyword>
<evidence type="ECO:0000313" key="2">
    <source>
        <dbReference type="Proteomes" id="UP000281098"/>
    </source>
</evidence>
<proteinExistence type="predicted"/>
<protein>
    <submittedName>
        <fullName evidence="1">Uncharacterized protein</fullName>
    </submittedName>
</protein>
<accession>A0ABX9YBL0</accession>
<comment type="caution">
    <text evidence="1">The sequence shown here is derived from an EMBL/GenBank/DDBJ whole genome shotgun (WGS) entry which is preliminary data.</text>
</comment>
<gene>
    <name evidence="1" type="ORF">DF017_36850</name>
</gene>
<name>A0ABX9YBL0_9BURK</name>
<dbReference type="RefSeq" id="WP_124759702.1">
    <property type="nucleotide sequence ID" value="NZ_QTPM01000122.1"/>
</dbReference>